<dbReference type="InterPro" id="IPR020546">
    <property type="entry name" value="ATP_synth_F1_dsu/esu_N"/>
</dbReference>
<dbReference type="InterPro" id="IPR001469">
    <property type="entry name" value="ATP_synth_F1_dsu/esu"/>
</dbReference>
<gene>
    <name evidence="8" type="primary">atpC</name>
    <name evidence="10" type="ORF">Cch01nite_30350</name>
</gene>
<evidence type="ECO:0000256" key="5">
    <source>
        <dbReference type="ARBA" id="ARBA00023136"/>
    </source>
</evidence>
<keyword evidence="7 8" id="KW-0066">ATP synthesis</keyword>
<sequence>MADIEVDLVAADGKVWSGTAQRIIAPAGDGEMGILAGHTPVLTVLKPGEIRVLPAGGGEVMRWQVEGGFLSFDSNQATVVVDSVVSGGRSSAASGH</sequence>
<evidence type="ECO:0000313" key="11">
    <source>
        <dbReference type="Proteomes" id="UP000632740"/>
    </source>
</evidence>
<dbReference type="CDD" id="cd12152">
    <property type="entry name" value="F1-ATPase_delta"/>
    <property type="match status" value="1"/>
</dbReference>
<evidence type="ECO:0000256" key="1">
    <source>
        <dbReference type="ARBA" id="ARBA00004202"/>
    </source>
</evidence>
<dbReference type="GO" id="GO:0046933">
    <property type="term" value="F:proton-transporting ATP synthase activity, rotational mechanism"/>
    <property type="evidence" value="ECO:0007669"/>
    <property type="project" value="UniProtKB-UniRule"/>
</dbReference>
<evidence type="ECO:0000313" key="10">
    <source>
        <dbReference type="EMBL" id="GIG22311.1"/>
    </source>
</evidence>
<keyword evidence="5 8" id="KW-0472">Membrane</keyword>
<reference evidence="10" key="1">
    <citation type="submission" date="2021-01" db="EMBL/GenBank/DDBJ databases">
        <title>Whole genome shotgun sequence of Cellulomonas chitinilytica NBRC 110799.</title>
        <authorList>
            <person name="Komaki H."/>
            <person name="Tamura T."/>
        </authorList>
    </citation>
    <scope>NUCLEOTIDE SEQUENCE</scope>
    <source>
        <strain evidence="10">NBRC 110799</strain>
    </source>
</reference>
<dbReference type="GO" id="GO:0045259">
    <property type="term" value="C:proton-transporting ATP synthase complex"/>
    <property type="evidence" value="ECO:0007669"/>
    <property type="project" value="UniProtKB-KW"/>
</dbReference>
<keyword evidence="4 8" id="KW-0406">Ion transport</keyword>
<dbReference type="HAMAP" id="MF_00530">
    <property type="entry name" value="ATP_synth_epsil_bac"/>
    <property type="match status" value="1"/>
</dbReference>
<evidence type="ECO:0000259" key="9">
    <source>
        <dbReference type="Pfam" id="PF02823"/>
    </source>
</evidence>
<dbReference type="GO" id="GO:0005886">
    <property type="term" value="C:plasma membrane"/>
    <property type="evidence" value="ECO:0007669"/>
    <property type="project" value="UniProtKB-SubCell"/>
</dbReference>
<dbReference type="InterPro" id="IPR036771">
    <property type="entry name" value="ATPsynth_dsu/esu_N"/>
</dbReference>
<proteinExistence type="inferred from homology"/>
<keyword evidence="8" id="KW-1003">Cell membrane</keyword>
<evidence type="ECO:0000256" key="7">
    <source>
        <dbReference type="ARBA" id="ARBA00023310"/>
    </source>
</evidence>
<dbReference type="EMBL" id="BONK01000010">
    <property type="protein sequence ID" value="GIG22311.1"/>
    <property type="molecule type" value="Genomic_DNA"/>
</dbReference>
<comment type="subunit">
    <text evidence="8">F-type ATPases have 2 components, CF(1) - the catalytic core - and CF(0) - the membrane proton channel. CF(1) has five subunits: alpha(3), beta(3), gamma(1), delta(1), epsilon(1). CF(0) has three main subunits: a, b and c.</text>
</comment>
<comment type="similarity">
    <text evidence="2 8">Belongs to the ATPase epsilon chain family.</text>
</comment>
<dbReference type="SUPFAM" id="SSF51344">
    <property type="entry name" value="Epsilon subunit of F1F0-ATP synthase N-terminal domain"/>
    <property type="match status" value="1"/>
</dbReference>
<evidence type="ECO:0000256" key="4">
    <source>
        <dbReference type="ARBA" id="ARBA00023065"/>
    </source>
</evidence>
<comment type="subcellular location">
    <subcellularLocation>
        <location evidence="1 8">Cell membrane</location>
        <topology evidence="1 8">Peripheral membrane protein</topology>
    </subcellularLocation>
</comment>
<evidence type="ECO:0000256" key="2">
    <source>
        <dbReference type="ARBA" id="ARBA00005712"/>
    </source>
</evidence>
<dbReference type="GO" id="GO:0005524">
    <property type="term" value="F:ATP binding"/>
    <property type="evidence" value="ECO:0007669"/>
    <property type="project" value="UniProtKB-UniRule"/>
</dbReference>
<evidence type="ECO:0000256" key="3">
    <source>
        <dbReference type="ARBA" id="ARBA00022448"/>
    </source>
</evidence>
<dbReference type="Pfam" id="PF02823">
    <property type="entry name" value="ATP-synt_DE_N"/>
    <property type="match status" value="1"/>
</dbReference>
<name>A0A919U2F9_9CELL</name>
<keyword evidence="11" id="KW-1185">Reference proteome</keyword>
<evidence type="ECO:0000256" key="6">
    <source>
        <dbReference type="ARBA" id="ARBA00023196"/>
    </source>
</evidence>
<dbReference type="PANTHER" id="PTHR13822">
    <property type="entry name" value="ATP SYNTHASE DELTA/EPSILON CHAIN"/>
    <property type="match status" value="1"/>
</dbReference>
<keyword evidence="8" id="KW-0375">Hydrogen ion transport</keyword>
<keyword evidence="3 8" id="KW-0813">Transport</keyword>
<feature type="domain" description="ATP synthase F1 complex delta/epsilon subunit N-terminal" evidence="9">
    <location>
        <begin position="5"/>
        <end position="83"/>
    </location>
</feature>
<protein>
    <recommendedName>
        <fullName evidence="8">ATP synthase epsilon chain</fullName>
    </recommendedName>
    <alternativeName>
        <fullName evidence="8">ATP synthase F1 sector epsilon subunit</fullName>
    </alternativeName>
    <alternativeName>
        <fullName evidence="8">F-ATPase epsilon subunit</fullName>
    </alternativeName>
</protein>
<evidence type="ECO:0000256" key="8">
    <source>
        <dbReference type="HAMAP-Rule" id="MF_00530"/>
    </source>
</evidence>
<comment type="caution">
    <text evidence="10">The sequence shown here is derived from an EMBL/GenBank/DDBJ whole genome shotgun (WGS) entry which is preliminary data.</text>
</comment>
<dbReference type="Proteomes" id="UP000632740">
    <property type="component" value="Unassembled WGS sequence"/>
</dbReference>
<accession>A0A919U2F9</accession>
<organism evidence="10 11">
    <name type="scientific">Cellulomonas chitinilytica</name>
    <dbReference type="NCBI Taxonomy" id="398759"/>
    <lineage>
        <taxon>Bacteria</taxon>
        <taxon>Bacillati</taxon>
        <taxon>Actinomycetota</taxon>
        <taxon>Actinomycetes</taxon>
        <taxon>Micrococcales</taxon>
        <taxon>Cellulomonadaceae</taxon>
        <taxon>Cellulomonas</taxon>
    </lineage>
</organism>
<dbReference type="RefSeq" id="WP_203756799.1">
    <property type="nucleotide sequence ID" value="NZ_BONK01000010.1"/>
</dbReference>
<dbReference type="Gene3D" id="2.60.15.10">
    <property type="entry name" value="F0F1 ATP synthase delta/epsilon subunit, N-terminal"/>
    <property type="match status" value="1"/>
</dbReference>
<dbReference type="NCBIfam" id="NF009977">
    <property type="entry name" value="PRK13442.1"/>
    <property type="match status" value="1"/>
</dbReference>
<dbReference type="AlphaFoldDB" id="A0A919U2F9"/>
<comment type="function">
    <text evidence="8">Produces ATP from ADP in the presence of a proton gradient across the membrane.</text>
</comment>
<keyword evidence="6 8" id="KW-0139">CF(1)</keyword>
<dbReference type="PANTHER" id="PTHR13822:SF10">
    <property type="entry name" value="ATP SYNTHASE EPSILON CHAIN, CHLOROPLASTIC"/>
    <property type="match status" value="1"/>
</dbReference>